<evidence type="ECO:0000313" key="4">
    <source>
        <dbReference type="Proteomes" id="UP001597061"/>
    </source>
</evidence>
<sequence length="148" mass="17354">MEQNLNNQIYSSRLLKAPLAKVYKAFETPEHLTKWWGPEGFTNTFHEFDLRPNGTWKLTMHGPDKGHYENEAVFTIVEPMRLIAWRRVSKPLFNMEVTFESISALETKIAFRMLFDTAEECNKIKAFAIPKNEENFDRLEKELSNVLV</sequence>
<dbReference type="InterPro" id="IPR013538">
    <property type="entry name" value="ASHA1/2-like_C"/>
</dbReference>
<evidence type="ECO:0000259" key="2">
    <source>
        <dbReference type="Pfam" id="PF08327"/>
    </source>
</evidence>
<dbReference type="CDD" id="cd08894">
    <property type="entry name" value="SRPBCC_CalC_Aha1-like_1"/>
    <property type="match status" value="1"/>
</dbReference>
<accession>A0ABW3JH48</accession>
<dbReference type="EMBL" id="JBHTJI010000001">
    <property type="protein sequence ID" value="MFD0989743.1"/>
    <property type="molecule type" value="Genomic_DNA"/>
</dbReference>
<feature type="domain" description="Activator of Hsp90 ATPase homologue 1/2-like C-terminal" evidence="2">
    <location>
        <begin position="16"/>
        <end position="143"/>
    </location>
</feature>
<dbReference type="SUPFAM" id="SSF55961">
    <property type="entry name" value="Bet v1-like"/>
    <property type="match status" value="1"/>
</dbReference>
<proteinExistence type="inferred from homology"/>
<comment type="similarity">
    <text evidence="1">Belongs to the AHA1 family.</text>
</comment>
<organism evidence="3 4">
    <name type="scientific">Mariniflexile jejuense</name>
    <dbReference type="NCBI Taxonomy" id="1173582"/>
    <lineage>
        <taxon>Bacteria</taxon>
        <taxon>Pseudomonadati</taxon>
        <taxon>Bacteroidota</taxon>
        <taxon>Flavobacteriia</taxon>
        <taxon>Flavobacteriales</taxon>
        <taxon>Flavobacteriaceae</taxon>
        <taxon>Mariniflexile</taxon>
    </lineage>
</organism>
<keyword evidence="4" id="KW-1185">Reference proteome</keyword>
<evidence type="ECO:0000313" key="3">
    <source>
        <dbReference type="EMBL" id="MFD0989743.1"/>
    </source>
</evidence>
<reference evidence="4" key="1">
    <citation type="journal article" date="2019" name="Int. J. Syst. Evol. Microbiol.">
        <title>The Global Catalogue of Microorganisms (GCM) 10K type strain sequencing project: providing services to taxonomists for standard genome sequencing and annotation.</title>
        <authorList>
            <consortium name="The Broad Institute Genomics Platform"/>
            <consortium name="The Broad Institute Genome Sequencing Center for Infectious Disease"/>
            <person name="Wu L."/>
            <person name="Ma J."/>
        </authorList>
    </citation>
    <scope>NUCLEOTIDE SEQUENCE [LARGE SCALE GENOMIC DNA]</scope>
    <source>
        <strain evidence="4">CCUG 62414</strain>
    </source>
</reference>
<gene>
    <name evidence="3" type="ORF">ACFQ1R_06525</name>
</gene>
<evidence type="ECO:0000256" key="1">
    <source>
        <dbReference type="ARBA" id="ARBA00006817"/>
    </source>
</evidence>
<dbReference type="RefSeq" id="WP_379925329.1">
    <property type="nucleotide sequence ID" value="NZ_JBHTJI010000001.1"/>
</dbReference>
<dbReference type="Gene3D" id="3.30.530.20">
    <property type="match status" value="1"/>
</dbReference>
<name>A0ABW3JH48_9FLAO</name>
<dbReference type="Proteomes" id="UP001597061">
    <property type="component" value="Unassembled WGS sequence"/>
</dbReference>
<protein>
    <submittedName>
        <fullName evidence="3">SRPBCC family protein</fullName>
    </submittedName>
</protein>
<comment type="caution">
    <text evidence="3">The sequence shown here is derived from an EMBL/GenBank/DDBJ whole genome shotgun (WGS) entry which is preliminary data.</text>
</comment>
<dbReference type="InterPro" id="IPR023393">
    <property type="entry name" value="START-like_dom_sf"/>
</dbReference>
<dbReference type="Pfam" id="PF08327">
    <property type="entry name" value="AHSA1"/>
    <property type="match status" value="1"/>
</dbReference>